<comment type="cofactor">
    <cofactor evidence="1">
        <name>FAD</name>
        <dbReference type="ChEBI" id="CHEBI:57692"/>
    </cofactor>
</comment>
<evidence type="ECO:0000256" key="5">
    <source>
        <dbReference type="ARBA" id="ARBA00037941"/>
    </source>
</evidence>
<keyword evidence="4" id="KW-0560">Oxidoreductase</keyword>
<dbReference type="PANTHER" id="PTHR43104:SF4">
    <property type="entry name" value="L-2-HYDROXYGLUTARATE DEHYDROGENASE, MITOCHONDRIAL"/>
    <property type="match status" value="1"/>
</dbReference>
<dbReference type="Gene3D" id="3.50.50.60">
    <property type="entry name" value="FAD/NAD(P)-binding domain"/>
    <property type="match status" value="1"/>
</dbReference>
<keyword evidence="8" id="KW-1185">Reference proteome</keyword>
<feature type="domain" description="FAD dependent oxidoreductase" evidence="6">
    <location>
        <begin position="5"/>
        <end position="370"/>
    </location>
</feature>
<evidence type="ECO:0000256" key="1">
    <source>
        <dbReference type="ARBA" id="ARBA00001974"/>
    </source>
</evidence>
<evidence type="ECO:0000313" key="8">
    <source>
        <dbReference type="Proteomes" id="UP000061135"/>
    </source>
</evidence>
<name>A0A0E3ZLP1_9BURK</name>
<dbReference type="RefSeq" id="WP_046329910.1">
    <property type="nucleotide sequence ID" value="NZ_CP007501.1"/>
</dbReference>
<dbReference type="AlphaFoldDB" id="A0A0E3ZLP1"/>
<dbReference type="Gene3D" id="3.30.9.10">
    <property type="entry name" value="D-Amino Acid Oxidase, subunit A, domain 2"/>
    <property type="match status" value="1"/>
</dbReference>
<evidence type="ECO:0000313" key="7">
    <source>
        <dbReference type="EMBL" id="AKD25047.1"/>
    </source>
</evidence>
<evidence type="ECO:0000256" key="4">
    <source>
        <dbReference type="ARBA" id="ARBA00023002"/>
    </source>
</evidence>
<dbReference type="InterPro" id="IPR006076">
    <property type="entry name" value="FAD-dep_OxRdtase"/>
</dbReference>
<dbReference type="SUPFAM" id="SSF51905">
    <property type="entry name" value="FAD/NAD(P)-binding domain"/>
    <property type="match status" value="1"/>
</dbReference>
<sequence length="378" mass="40398">MEQVDCVVVGAGVVGLAVAREMALQGRETILLEREASFGTISSARNSEVIHAGIYYPMDSLKAKLCVKGNRLLYEYCRSHQVNTQAYGKLIVAADASQLDDLQAILYKAQNNQVPDIKMISGAQAKALEPELKCEAAVLSSSTGVVDSHGLMLSLLGGFEDAGGMVAYQSPLLSAKPIGNAADGGFELTIGGVDGMTIQTKLLINCAGLSAPALAQKIEGLSKDRIPKAYFAKGNYFSLSGKSPFSHLIYPIPEPGGLGVHLTLDMGGQAKFGPDVEWLDINEESQINYTVDQGRGDSFYAAVRKYWPDLKDGSLQADYSGVRAKIVPPNAPAGDFYFEGPQQHQLNGLFNLYGFESPGLTSCLAIAQHLEAQIKSSL</sequence>
<proteinExistence type="inferred from homology"/>
<accession>A0A0E3ZLP1</accession>
<keyword evidence="3" id="KW-0274">FAD</keyword>
<dbReference type="InterPro" id="IPR036188">
    <property type="entry name" value="FAD/NAD-bd_sf"/>
</dbReference>
<dbReference type="Proteomes" id="UP000061135">
    <property type="component" value="Chromosome"/>
</dbReference>
<evidence type="ECO:0000256" key="2">
    <source>
        <dbReference type="ARBA" id="ARBA00022630"/>
    </source>
</evidence>
<evidence type="ECO:0000256" key="3">
    <source>
        <dbReference type="ARBA" id="ARBA00022827"/>
    </source>
</evidence>
<dbReference type="PANTHER" id="PTHR43104">
    <property type="entry name" value="L-2-HYDROXYGLUTARATE DEHYDROGENASE, MITOCHONDRIAL"/>
    <property type="match status" value="1"/>
</dbReference>
<protein>
    <submittedName>
        <fullName evidence="7">Dehydrogenase</fullName>
    </submittedName>
</protein>
<dbReference type="Pfam" id="PF01266">
    <property type="entry name" value="DAO"/>
    <property type="match status" value="1"/>
</dbReference>
<dbReference type="PATRIC" id="fig|576611.7.peg.722"/>
<organism evidence="7 8">
    <name type="scientific">Polynucleobacter duraquae</name>
    <dbReference type="NCBI Taxonomy" id="1835254"/>
    <lineage>
        <taxon>Bacteria</taxon>
        <taxon>Pseudomonadati</taxon>
        <taxon>Pseudomonadota</taxon>
        <taxon>Betaproteobacteria</taxon>
        <taxon>Burkholderiales</taxon>
        <taxon>Burkholderiaceae</taxon>
        <taxon>Polynucleobacter</taxon>
    </lineage>
</organism>
<dbReference type="GO" id="GO:0047545">
    <property type="term" value="F:(S)-2-hydroxyglutarate dehydrogenase activity"/>
    <property type="evidence" value="ECO:0007669"/>
    <property type="project" value="TreeGrafter"/>
</dbReference>
<reference evidence="7 8" key="1">
    <citation type="submission" date="2014-03" db="EMBL/GenBank/DDBJ databases">
        <title>Genome of Polynucleobacter strain MWH-MoK4.</title>
        <authorList>
            <person name="Hahn M.W."/>
        </authorList>
    </citation>
    <scope>NUCLEOTIDE SEQUENCE [LARGE SCALE GENOMIC DNA]</scope>
    <source>
        <strain evidence="7 8">MWH-MoK4</strain>
    </source>
</reference>
<dbReference type="KEGG" id="pdq:CL55_00007140"/>
<dbReference type="EMBL" id="CP007501">
    <property type="protein sequence ID" value="AKD25047.1"/>
    <property type="molecule type" value="Genomic_DNA"/>
</dbReference>
<keyword evidence="2" id="KW-0285">Flavoprotein</keyword>
<dbReference type="HOGENOM" id="CLU_024775_1_1_4"/>
<gene>
    <name evidence="7" type="ORF">CL55_00007140</name>
</gene>
<dbReference type="STRING" id="1835254.CL55_00007140"/>
<evidence type="ECO:0000259" key="6">
    <source>
        <dbReference type="Pfam" id="PF01266"/>
    </source>
</evidence>
<comment type="similarity">
    <text evidence="5">Belongs to the L2HGDH family.</text>
</comment>
<dbReference type="OrthoDB" id="9801699at2"/>